<accession>A0AAV1K2K0</accession>
<dbReference type="EMBL" id="CAVLEF010000281">
    <property type="protein sequence ID" value="CAK1556004.1"/>
    <property type="molecule type" value="Genomic_DNA"/>
</dbReference>
<protein>
    <submittedName>
        <fullName evidence="2">Uncharacterized protein</fullName>
    </submittedName>
</protein>
<name>A0AAV1K2K0_9NEOP</name>
<dbReference type="AlphaFoldDB" id="A0AAV1K2K0"/>
<keyword evidence="3" id="KW-1185">Reference proteome</keyword>
<comment type="caution">
    <text evidence="2">The sequence shown here is derived from an EMBL/GenBank/DDBJ whole genome shotgun (WGS) entry which is preliminary data.</text>
</comment>
<reference evidence="2 3" key="1">
    <citation type="submission" date="2023-11" db="EMBL/GenBank/DDBJ databases">
        <authorList>
            <person name="Okamura Y."/>
        </authorList>
    </citation>
    <scope>NUCLEOTIDE SEQUENCE [LARGE SCALE GENOMIC DNA]</scope>
</reference>
<gene>
    <name evidence="2" type="ORF">LNINA_LOCUS14782</name>
</gene>
<feature type="region of interest" description="Disordered" evidence="1">
    <location>
        <begin position="795"/>
        <end position="818"/>
    </location>
</feature>
<organism evidence="2 3">
    <name type="scientific">Leptosia nina</name>
    <dbReference type="NCBI Taxonomy" id="320188"/>
    <lineage>
        <taxon>Eukaryota</taxon>
        <taxon>Metazoa</taxon>
        <taxon>Ecdysozoa</taxon>
        <taxon>Arthropoda</taxon>
        <taxon>Hexapoda</taxon>
        <taxon>Insecta</taxon>
        <taxon>Pterygota</taxon>
        <taxon>Neoptera</taxon>
        <taxon>Endopterygota</taxon>
        <taxon>Lepidoptera</taxon>
        <taxon>Glossata</taxon>
        <taxon>Ditrysia</taxon>
        <taxon>Papilionoidea</taxon>
        <taxon>Pieridae</taxon>
        <taxon>Pierinae</taxon>
        <taxon>Leptosia</taxon>
    </lineage>
</organism>
<proteinExistence type="predicted"/>
<evidence type="ECO:0000313" key="3">
    <source>
        <dbReference type="Proteomes" id="UP001497472"/>
    </source>
</evidence>
<evidence type="ECO:0000313" key="2">
    <source>
        <dbReference type="EMBL" id="CAK1556004.1"/>
    </source>
</evidence>
<sequence>MLRRVAAPVDPVVRADPAARAVPAVPAALADLAVARALRAAPVDLVGLVDHVDLAGRAALAAPVARADPAVARALRADLAGRAALAAPVDRADRAGPAVPVDPAAHAAPAALTLRRLRHKSFSLGPARVKRSSRFPSLTSDASTRKSTDIRHSISSPNLAIRSIRCVPMRSFSTTYIRKAKRPLSTIPVCRDQVNSQYTSLRSYTCNAGCPCPFPCGPCGCKSGCSCLPPPCNTPPRCIQYMTGYYYYPYGTWFCGPYHVSGTCVPVPKPGCVPCGKCCACPCICPAATVFNPPGLGMPAQQGSFDASPSRRQGISRLFPNFPKPTGFNPRNPIPPIISSIVCDPYMTPNMNSQTTRPPISIPEEYEPKTSLPQWKVNASFGKKSLKSPICHKRFRQNYQCPQLDRPRVILTNNTWRKVIRGYSRRIFFGPASSPKEIKIKPNIKGHRLVPYSSMSAPCISIRTPGRFLIPPLKSRSAIFGTKKQSRQFTTCQNRCNSSPSAIQALSAAGSCSCLPPPCDCPPKCIQYMTGYYYYPYGTWFCGPYHVSGTCSPCSGPVTAGGPCGPGGPCPGSSCGPPGLGCKCGPCLPCCGCVFETGNTNNYGMWNHCAPSSCSMPGANNNGPIDVLGQFGSNHGASGSVSYGIPGQFHNGPVDVLGQFGSSFNPMGSDYHPGPVDFSGQFGPAYGYPHPLQPQYPQSNFYNQMPQYDSQGPCMGPCFNVPCEPTAVEPFIRPENFIPQATFPEYYQKQQQMEAPKPMKARCNAFPLLKKSDKSQNKDGKAAVVSSAAESFTSTTCPQNVKPKPMLGPLPFKFNRGK</sequence>
<dbReference type="Proteomes" id="UP001497472">
    <property type="component" value="Unassembled WGS sequence"/>
</dbReference>
<evidence type="ECO:0000256" key="1">
    <source>
        <dbReference type="SAM" id="MobiDB-lite"/>
    </source>
</evidence>